<evidence type="ECO:0000313" key="1">
    <source>
        <dbReference type="EMBL" id="KAK1870150.1"/>
    </source>
</evidence>
<proteinExistence type="predicted"/>
<accession>A0ACC3CIV4</accession>
<comment type="caution">
    <text evidence="1">The sequence shown here is derived from an EMBL/GenBank/DDBJ whole genome shotgun (WGS) entry which is preliminary data.</text>
</comment>
<keyword evidence="2" id="KW-1185">Reference proteome</keyword>
<dbReference type="Proteomes" id="UP000798662">
    <property type="component" value="Chromosome 3"/>
</dbReference>
<gene>
    <name evidence="1" type="ORF">I4F81_012612</name>
</gene>
<reference evidence="1" key="1">
    <citation type="submission" date="2019-11" db="EMBL/GenBank/DDBJ databases">
        <title>Nori genome reveals adaptations in red seaweeds to the harsh intertidal environment.</title>
        <authorList>
            <person name="Wang D."/>
            <person name="Mao Y."/>
        </authorList>
    </citation>
    <scope>NUCLEOTIDE SEQUENCE</scope>
    <source>
        <tissue evidence="1">Gametophyte</tissue>
    </source>
</reference>
<evidence type="ECO:0000313" key="2">
    <source>
        <dbReference type="Proteomes" id="UP000798662"/>
    </source>
</evidence>
<name>A0ACC3CIV4_PYRYE</name>
<dbReference type="EMBL" id="CM020620">
    <property type="protein sequence ID" value="KAK1870150.1"/>
    <property type="molecule type" value="Genomic_DNA"/>
</dbReference>
<protein>
    <submittedName>
        <fullName evidence="1">Uncharacterized protein</fullName>
    </submittedName>
</protein>
<organism evidence="1 2">
    <name type="scientific">Pyropia yezoensis</name>
    <name type="common">Susabi-nori</name>
    <name type="synonym">Porphyra yezoensis</name>
    <dbReference type="NCBI Taxonomy" id="2788"/>
    <lineage>
        <taxon>Eukaryota</taxon>
        <taxon>Rhodophyta</taxon>
        <taxon>Bangiophyceae</taxon>
        <taxon>Bangiales</taxon>
        <taxon>Bangiaceae</taxon>
        <taxon>Pyropia</taxon>
    </lineage>
</organism>
<sequence>MGRRHPTSRGGGAPPPRPSTPPVAVAGGGLTSLPGAASSSLSAASLPTHLAGLSRLSVVLTLAALTLCAGLAGLLASDAGQRQLERVEGLPLALKTLWVEDEHFRSAVSAIHNLRSIVGVERGPGGKPDPPDARRPGVVAAAEGATPHHPVVMVPGITSSALELWKSDVDCARGAGFRDKWWGSVSSAGYALRNQSCWLHHMGMDPETWMDPPGVTMRAAVGWSAADDLFPGYYVWSKVIRSLADVGYDPASMAIMPYDWRLSPAQLEERDAWFSQLRSVVEVLVARRGIKAALVGHSMGSQWIHYFLKWVVVATGDEQWVANHVGVVVNIAGPFLGVPKTVSAVLSGEMRDTAELGAFSRMVLGKMFGRRGEQPRFFRTLGSLPSMFPVGGVALWRYAYARLGVPGGGAGAVARGAPGEKNHCAVTAVELGLSPDPVIVPDRGFPIEADLLNEPALDAAALTALTGRNFSFDGALTLLRSVAPRYTSLVDRYYALDGPHSNRPEATYAKRHTSLAPPAGPGNGAYYDPAWAAAPLVDPIPAADVAGEAAGVPPGAPFMETDRAGADADADRSDGDAATEAAAAAREYDDPRTWAFPLYAPLPAVPSLRVYCLYGVVGDPAATTEVGYHYELSPSGELQINLSATHPPHRLRNGIRTGAGDGTVPLISLGFVCEGPWRVAGHRLNPAGAGVVTREYPHEPESVSLRGGERAATHVEILGHRDMIGDLSSRGGGVRWTGMG</sequence>